<organism evidence="1 2">
    <name type="scientific">Hymenobacter metallicola</name>
    <dbReference type="NCBI Taxonomy" id="2563114"/>
    <lineage>
        <taxon>Bacteria</taxon>
        <taxon>Pseudomonadati</taxon>
        <taxon>Bacteroidota</taxon>
        <taxon>Cytophagia</taxon>
        <taxon>Cytophagales</taxon>
        <taxon>Hymenobacteraceae</taxon>
        <taxon>Hymenobacter</taxon>
    </lineage>
</organism>
<evidence type="ECO:0008006" key="3">
    <source>
        <dbReference type="Google" id="ProtNLM"/>
    </source>
</evidence>
<name>A0A4Z0QIY8_9BACT</name>
<dbReference type="EMBL" id="SRMB01000001">
    <property type="protein sequence ID" value="TGE29734.1"/>
    <property type="molecule type" value="Genomic_DNA"/>
</dbReference>
<evidence type="ECO:0000313" key="1">
    <source>
        <dbReference type="EMBL" id="TGE29734.1"/>
    </source>
</evidence>
<dbReference type="AlphaFoldDB" id="A0A4Z0QIY8"/>
<proteinExistence type="predicted"/>
<protein>
    <recommendedName>
        <fullName evidence="3">Mor transcription activator domain-containing protein</fullName>
    </recommendedName>
</protein>
<keyword evidence="2" id="KW-1185">Reference proteome</keyword>
<evidence type="ECO:0000313" key="2">
    <source>
        <dbReference type="Proteomes" id="UP000298471"/>
    </source>
</evidence>
<dbReference type="Proteomes" id="UP000298471">
    <property type="component" value="Unassembled WGS sequence"/>
</dbReference>
<dbReference type="RefSeq" id="WP_135394469.1">
    <property type="nucleotide sequence ID" value="NZ_SRMB01000001.1"/>
</dbReference>
<accession>A0A4Z0QIY8</accession>
<dbReference type="OrthoDB" id="885600at2"/>
<gene>
    <name evidence="1" type="ORF">E5K02_09825</name>
</gene>
<sequence length="83" mass="9525">MKVIDILNQLDEKGQLVALYRSGCINVRTYAYRDVYLRWQTLRASMRYYEDNAGAVRQVAAEMEISVPSVYRAIAGMEKTTEA</sequence>
<reference evidence="1 2" key="1">
    <citation type="submission" date="2019-04" db="EMBL/GenBank/DDBJ databases">
        <authorList>
            <person name="Feng G."/>
            <person name="Zhang J."/>
            <person name="Zhu H."/>
        </authorList>
    </citation>
    <scope>NUCLEOTIDE SEQUENCE [LARGE SCALE GENOMIC DNA]</scope>
    <source>
        <strain evidence="1 2">9PBR-1</strain>
    </source>
</reference>
<comment type="caution">
    <text evidence="1">The sequence shown here is derived from an EMBL/GenBank/DDBJ whole genome shotgun (WGS) entry which is preliminary data.</text>
</comment>